<organism evidence="4 5">
    <name type="scientific">Alcanivorax profundi</name>
    <dbReference type="NCBI Taxonomy" id="2338368"/>
    <lineage>
        <taxon>Bacteria</taxon>
        <taxon>Pseudomonadati</taxon>
        <taxon>Pseudomonadota</taxon>
        <taxon>Gammaproteobacteria</taxon>
        <taxon>Oceanospirillales</taxon>
        <taxon>Alcanivoracaceae</taxon>
        <taxon>Alcanivorax</taxon>
    </lineage>
</organism>
<keyword evidence="5" id="KW-1185">Reference proteome</keyword>
<evidence type="ECO:0000256" key="2">
    <source>
        <dbReference type="SAM" id="SignalP"/>
    </source>
</evidence>
<comment type="caution">
    <text evidence="4">The sequence shown here is derived from an EMBL/GenBank/DDBJ whole genome shotgun (WGS) entry which is preliminary data.</text>
</comment>
<dbReference type="InterPro" id="IPR025433">
    <property type="entry name" value="DUF4168"/>
</dbReference>
<protein>
    <submittedName>
        <fullName evidence="4">DUF4168 domain-containing protein</fullName>
    </submittedName>
</protein>
<evidence type="ECO:0000256" key="1">
    <source>
        <dbReference type="SAM" id="MobiDB-lite"/>
    </source>
</evidence>
<reference evidence="4 5" key="1">
    <citation type="submission" date="2018-09" db="EMBL/GenBank/DDBJ databases">
        <title>Alcanivorax profundi sp. nov., isolated from 1000 m-depth seawater of the Mariana Trench.</title>
        <authorList>
            <person name="Liu J."/>
        </authorList>
    </citation>
    <scope>NUCLEOTIDE SEQUENCE [LARGE SCALE GENOMIC DNA]</scope>
    <source>
        <strain evidence="4 5">MTEO17</strain>
    </source>
</reference>
<evidence type="ECO:0000313" key="4">
    <source>
        <dbReference type="EMBL" id="RJG19614.1"/>
    </source>
</evidence>
<evidence type="ECO:0000259" key="3">
    <source>
        <dbReference type="Pfam" id="PF13767"/>
    </source>
</evidence>
<keyword evidence="2" id="KW-0732">Signal</keyword>
<name>A0A418Y243_9GAMM</name>
<dbReference type="EMBL" id="QYYA01000001">
    <property type="protein sequence ID" value="RJG19614.1"/>
    <property type="molecule type" value="Genomic_DNA"/>
</dbReference>
<feature type="domain" description="DUF4168" evidence="3">
    <location>
        <begin position="54"/>
        <end position="131"/>
    </location>
</feature>
<gene>
    <name evidence="4" type="ORF">D4A39_01800</name>
</gene>
<dbReference type="RefSeq" id="WP_119917387.1">
    <property type="nucleotide sequence ID" value="NZ_CAXGPP010000038.1"/>
</dbReference>
<dbReference type="Pfam" id="PF13767">
    <property type="entry name" value="DUF4168"/>
    <property type="match status" value="1"/>
</dbReference>
<dbReference type="Proteomes" id="UP000283734">
    <property type="component" value="Unassembled WGS sequence"/>
</dbReference>
<feature type="region of interest" description="Disordered" evidence="1">
    <location>
        <begin position="22"/>
        <end position="54"/>
    </location>
</feature>
<dbReference type="AlphaFoldDB" id="A0A418Y243"/>
<sequence>MNKTMTTLSALLLSATFAVQADAQQPATPNSQGTPSPQQTPMQTPELPKASEFSEKDLEAFADAQQQMGEIQQKYSDKLMANRDKPEEAIKVQRNAQQEMVQAVKESGLELKTYNQIAQLAQYDAEFRARIQEMM</sequence>
<accession>A0A418Y243</accession>
<feature type="compositionally biased region" description="Low complexity" evidence="1">
    <location>
        <begin position="28"/>
        <end position="45"/>
    </location>
</feature>
<feature type="chain" id="PRO_5019144647" evidence="2">
    <location>
        <begin position="24"/>
        <end position="135"/>
    </location>
</feature>
<proteinExistence type="predicted"/>
<dbReference type="OrthoDB" id="6080805at2"/>
<evidence type="ECO:0000313" key="5">
    <source>
        <dbReference type="Proteomes" id="UP000283734"/>
    </source>
</evidence>
<feature type="signal peptide" evidence="2">
    <location>
        <begin position="1"/>
        <end position="23"/>
    </location>
</feature>